<name>A0A4R9LXF1_9LEPT</name>
<dbReference type="AlphaFoldDB" id="A0A4R9LXF1"/>
<evidence type="ECO:0000259" key="1">
    <source>
        <dbReference type="SMART" id="SM00418"/>
    </source>
</evidence>
<proteinExistence type="predicted"/>
<accession>A0A4R9LXF1</accession>
<comment type="caution">
    <text evidence="2">The sequence shown here is derived from an EMBL/GenBank/DDBJ whole genome shotgun (WGS) entry which is preliminary data.</text>
</comment>
<dbReference type="InterPro" id="IPR011991">
    <property type="entry name" value="ArsR-like_HTH"/>
</dbReference>
<keyword evidence="3" id="KW-1185">Reference proteome</keyword>
<dbReference type="InterPro" id="IPR036388">
    <property type="entry name" value="WH-like_DNA-bd_sf"/>
</dbReference>
<dbReference type="OrthoDB" id="9798835at2"/>
<dbReference type="PRINTS" id="PR00778">
    <property type="entry name" value="HTHARSR"/>
</dbReference>
<dbReference type="SMART" id="SM00418">
    <property type="entry name" value="HTH_ARSR"/>
    <property type="match status" value="1"/>
</dbReference>
<dbReference type="CDD" id="cd00090">
    <property type="entry name" value="HTH_ARSR"/>
    <property type="match status" value="1"/>
</dbReference>
<dbReference type="InterPro" id="IPR036390">
    <property type="entry name" value="WH_DNA-bd_sf"/>
</dbReference>
<dbReference type="InterPro" id="IPR001845">
    <property type="entry name" value="HTH_ArsR_DNA-bd_dom"/>
</dbReference>
<protein>
    <submittedName>
        <fullName evidence="2">Transcriptional regulator</fullName>
    </submittedName>
</protein>
<dbReference type="Proteomes" id="UP000298058">
    <property type="component" value="Unassembled WGS sequence"/>
</dbReference>
<evidence type="ECO:0000313" key="2">
    <source>
        <dbReference type="EMBL" id="TGN18231.1"/>
    </source>
</evidence>
<dbReference type="EMBL" id="RQHW01000047">
    <property type="protein sequence ID" value="TGN18231.1"/>
    <property type="molecule type" value="Genomic_DNA"/>
</dbReference>
<sequence length="108" mass="12543">MTRPFHHPRLEEITLDGLLHALSDPIRRQIVFNLVGCEGKSCNKTFEGLAPSTLSFHYKVLRETGLVRSEKKGVEVINFIRKEEIESKFPDLLKKVYQFHHPTNVKEQ</sequence>
<dbReference type="SUPFAM" id="SSF46785">
    <property type="entry name" value="Winged helix' DNA-binding domain"/>
    <property type="match status" value="1"/>
</dbReference>
<gene>
    <name evidence="2" type="ORF">EHS15_12530</name>
</gene>
<dbReference type="RefSeq" id="WP_135760918.1">
    <property type="nucleotide sequence ID" value="NZ_RQHW01000047.1"/>
</dbReference>
<dbReference type="Gene3D" id="1.10.10.10">
    <property type="entry name" value="Winged helix-like DNA-binding domain superfamily/Winged helix DNA-binding domain"/>
    <property type="match status" value="1"/>
</dbReference>
<evidence type="ECO:0000313" key="3">
    <source>
        <dbReference type="Proteomes" id="UP000298058"/>
    </source>
</evidence>
<organism evidence="2 3">
    <name type="scientific">Leptospira idonii</name>
    <dbReference type="NCBI Taxonomy" id="1193500"/>
    <lineage>
        <taxon>Bacteria</taxon>
        <taxon>Pseudomonadati</taxon>
        <taxon>Spirochaetota</taxon>
        <taxon>Spirochaetia</taxon>
        <taxon>Leptospirales</taxon>
        <taxon>Leptospiraceae</taxon>
        <taxon>Leptospira</taxon>
    </lineage>
</organism>
<dbReference type="GO" id="GO:0003700">
    <property type="term" value="F:DNA-binding transcription factor activity"/>
    <property type="evidence" value="ECO:0007669"/>
    <property type="project" value="InterPro"/>
</dbReference>
<feature type="domain" description="HTH arsR-type" evidence="1">
    <location>
        <begin position="17"/>
        <end position="94"/>
    </location>
</feature>
<reference evidence="2" key="1">
    <citation type="journal article" date="2019" name="PLoS Negl. Trop. Dis.">
        <title>Revisiting the worldwide diversity of Leptospira species in the environment.</title>
        <authorList>
            <person name="Vincent A.T."/>
            <person name="Schiettekatte O."/>
            <person name="Bourhy P."/>
            <person name="Veyrier F.J."/>
            <person name="Picardeau M."/>
        </authorList>
    </citation>
    <scope>NUCLEOTIDE SEQUENCE [LARGE SCALE GENOMIC DNA]</scope>
    <source>
        <strain evidence="2">201300427</strain>
    </source>
</reference>